<dbReference type="PANTHER" id="PTHR43501:SF1">
    <property type="entry name" value="CYTOSOL NON-SPECIFIC DIPEPTIDASE"/>
    <property type="match status" value="1"/>
</dbReference>
<dbReference type="Proteomes" id="UP000029556">
    <property type="component" value="Unassembled WGS sequence"/>
</dbReference>
<dbReference type="PIRSF" id="PIRSF016599">
    <property type="entry name" value="Xaa-His_dipept"/>
    <property type="match status" value="1"/>
</dbReference>
<evidence type="ECO:0000256" key="15">
    <source>
        <dbReference type="ARBA" id="ARBA00076004"/>
    </source>
</evidence>
<evidence type="ECO:0000256" key="16">
    <source>
        <dbReference type="ARBA" id="ARBA00077688"/>
    </source>
</evidence>
<dbReference type="NCBIfam" id="TIGR01893">
    <property type="entry name" value="aa-his-dipept"/>
    <property type="match status" value="1"/>
</dbReference>
<evidence type="ECO:0000256" key="6">
    <source>
        <dbReference type="ARBA" id="ARBA00022833"/>
    </source>
</evidence>
<keyword evidence="3" id="KW-0645">Protease</keyword>
<dbReference type="InterPro" id="IPR001160">
    <property type="entry name" value="Peptidase_M20C"/>
</dbReference>
<dbReference type="EC" id="3.4.13.18" evidence="10"/>
<dbReference type="PRINTS" id="PR00934">
    <property type="entry name" value="XHISDIPTASE"/>
</dbReference>
<proteinExistence type="inferred from homology"/>
<evidence type="ECO:0000256" key="1">
    <source>
        <dbReference type="ARBA" id="ARBA00001941"/>
    </source>
</evidence>
<evidence type="ECO:0000256" key="13">
    <source>
        <dbReference type="ARBA" id="ARBA00071271"/>
    </source>
</evidence>
<sequence>MSEIKDLKPTCVWRNFDALTQVPRPSGHLNKVHQFLLDFAKRAGVEAYVDKAKNVVMKKPASAGMENRKTVILQAHMDMVPQKAPESNHNFETDPIETWIDGEWVKAKNTTLGADNGMGVAAILAVMEDKNLKHGPIEGLITADEETGMFGANDLPEGELDGDILMNLDSETWGKFVIGSAGGVDITAELDYKEAATDASDKAVKVTLSGLRGGHSGLEIHEGRGNANKLMVRLVREAICELDARLATWHGGNMRNAIPFKAEVVLTLPKENVPALQEMVADWKEEFIQEYKDIESGIELTAEEVETPATQVPEAIQDNLIDAIYACHNGVMRMIPSIPTVVETSSNLAIIDIKAGKASFKILARSSNESMKAYIGETLQSCFNMAGMKVTFSGSYGGWDPNPDSEVLDLLMKLYKEQNNEEGIVQVDHAGLECSIILGKYPHLDVVSFGPTIRSPHTSTERCLISTVEPFWNLLKQVLEEVPTK</sequence>
<dbReference type="SUPFAM" id="SSF53187">
    <property type="entry name" value="Zn-dependent exopeptidases"/>
    <property type="match status" value="1"/>
</dbReference>
<dbReference type="Pfam" id="PF01546">
    <property type="entry name" value="Peptidase_M20"/>
    <property type="match status" value="1"/>
</dbReference>
<dbReference type="GO" id="GO:0006508">
    <property type="term" value="P:proteolysis"/>
    <property type="evidence" value="ECO:0007669"/>
    <property type="project" value="UniProtKB-KW"/>
</dbReference>
<dbReference type="CDD" id="cd03890">
    <property type="entry name" value="M20_pepD"/>
    <property type="match status" value="1"/>
</dbReference>
<dbReference type="GO" id="GO:0070573">
    <property type="term" value="F:metallodipeptidase activity"/>
    <property type="evidence" value="ECO:0007669"/>
    <property type="project" value="TreeGrafter"/>
</dbReference>
<evidence type="ECO:0000256" key="2">
    <source>
        <dbReference type="ARBA" id="ARBA00001947"/>
    </source>
</evidence>
<evidence type="ECO:0000256" key="11">
    <source>
        <dbReference type="ARBA" id="ARBA00044252"/>
    </source>
</evidence>
<name>A0A096BJ07_9BACT</name>
<accession>A0A096BJ07</accession>
<dbReference type="FunFam" id="3.40.630.10:FF:000018">
    <property type="entry name" value="Aminoacyl-histidine dipeptidase PepD"/>
    <property type="match status" value="1"/>
</dbReference>
<dbReference type="OrthoDB" id="9773892at2"/>
<dbReference type="Pfam" id="PF07687">
    <property type="entry name" value="M20_dimer"/>
    <property type="match status" value="1"/>
</dbReference>
<keyword evidence="8" id="KW-0170">Cobalt</keyword>
<dbReference type="InterPro" id="IPR011650">
    <property type="entry name" value="Peptidase_M20_dimer"/>
</dbReference>
<comment type="cofactor">
    <cofactor evidence="2">
        <name>Zn(2+)</name>
        <dbReference type="ChEBI" id="CHEBI:29105"/>
    </cofactor>
</comment>
<evidence type="ECO:0000256" key="12">
    <source>
        <dbReference type="ARBA" id="ARBA00061423"/>
    </source>
</evidence>
<evidence type="ECO:0000256" key="10">
    <source>
        <dbReference type="ARBA" id="ARBA00038976"/>
    </source>
</evidence>
<dbReference type="AlphaFoldDB" id="A0A096BJ07"/>
<comment type="cofactor">
    <cofactor evidence="1">
        <name>Co(2+)</name>
        <dbReference type="ChEBI" id="CHEBI:48828"/>
    </cofactor>
</comment>
<evidence type="ECO:0000259" key="18">
    <source>
        <dbReference type="Pfam" id="PF07687"/>
    </source>
</evidence>
<dbReference type="EMBL" id="JRNN01000095">
    <property type="protein sequence ID" value="KGF33139.1"/>
    <property type="molecule type" value="Genomic_DNA"/>
</dbReference>
<keyword evidence="5" id="KW-0378">Hydrolase</keyword>
<evidence type="ECO:0000256" key="17">
    <source>
        <dbReference type="ARBA" id="ARBA00078074"/>
    </source>
</evidence>
<dbReference type="FunFam" id="3.40.630.10:FF:000015">
    <property type="entry name" value="Aminoacyl-histidine dipeptidase PepD"/>
    <property type="match status" value="1"/>
</dbReference>
<keyword evidence="4" id="KW-0479">Metal-binding</keyword>
<protein>
    <recommendedName>
        <fullName evidence="13">Cytosol non-specific dipeptidase</fullName>
        <ecNumber evidence="10">3.4.13.18</ecNumber>
    </recommendedName>
    <alternativeName>
        <fullName evidence="16">Aminoacyl-histidine dipeptidase</fullName>
    </alternativeName>
    <alternativeName>
        <fullName evidence="15">Beta-alanyl-histidine dipeptidase</fullName>
    </alternativeName>
    <alternativeName>
        <fullName evidence="14">Carnosinase</fullName>
    </alternativeName>
    <alternativeName>
        <fullName evidence="11">Peptidase D</fullName>
    </alternativeName>
    <alternativeName>
        <fullName evidence="17">Xaa-His dipeptidase</fullName>
    </alternativeName>
</protein>
<reference evidence="19 20" key="1">
    <citation type="submission" date="2014-07" db="EMBL/GenBank/DDBJ databases">
        <authorList>
            <person name="McCorrison J."/>
            <person name="Sanka R."/>
            <person name="Torralba M."/>
            <person name="Gillis M."/>
            <person name="Haft D.H."/>
            <person name="Methe B."/>
            <person name="Sutton G."/>
            <person name="Nelson K.E."/>
        </authorList>
    </citation>
    <scope>NUCLEOTIDE SEQUENCE [LARGE SCALE GENOMIC DNA]</scope>
    <source>
        <strain evidence="19 20">DNF00853</strain>
    </source>
</reference>
<keyword evidence="7" id="KW-0482">Metalloprotease</keyword>
<dbReference type="Gene3D" id="3.40.630.10">
    <property type="entry name" value="Zn peptidases"/>
    <property type="match status" value="2"/>
</dbReference>
<evidence type="ECO:0000256" key="7">
    <source>
        <dbReference type="ARBA" id="ARBA00023049"/>
    </source>
</evidence>
<gene>
    <name evidence="19" type="ORF">HMPREF2137_12020</name>
</gene>
<evidence type="ECO:0000256" key="3">
    <source>
        <dbReference type="ARBA" id="ARBA00022670"/>
    </source>
</evidence>
<evidence type="ECO:0000256" key="14">
    <source>
        <dbReference type="ARBA" id="ARBA00075285"/>
    </source>
</evidence>
<evidence type="ECO:0000313" key="19">
    <source>
        <dbReference type="EMBL" id="KGF33139.1"/>
    </source>
</evidence>
<evidence type="ECO:0000256" key="9">
    <source>
        <dbReference type="ARBA" id="ARBA00036421"/>
    </source>
</evidence>
<comment type="caution">
    <text evidence="19">The sequence shown here is derived from an EMBL/GenBank/DDBJ whole genome shotgun (WGS) entry which is preliminary data.</text>
</comment>
<evidence type="ECO:0000256" key="8">
    <source>
        <dbReference type="ARBA" id="ARBA00023285"/>
    </source>
</evidence>
<dbReference type="GO" id="GO:0005829">
    <property type="term" value="C:cytosol"/>
    <property type="evidence" value="ECO:0007669"/>
    <property type="project" value="TreeGrafter"/>
</dbReference>
<feature type="domain" description="Peptidase M20 dimerisation" evidence="18">
    <location>
        <begin position="208"/>
        <end position="293"/>
    </location>
</feature>
<comment type="catalytic activity">
    <reaction evidence="9">
        <text>Hydrolysis of dipeptides, preferentially hydrophobic dipeptides including prolyl amino acids.</text>
        <dbReference type="EC" id="3.4.13.18"/>
    </reaction>
</comment>
<dbReference type="InterPro" id="IPR002933">
    <property type="entry name" value="Peptidase_M20"/>
</dbReference>
<dbReference type="PANTHER" id="PTHR43501">
    <property type="entry name" value="CYTOSOL NON-SPECIFIC DIPEPTIDASE"/>
    <property type="match status" value="1"/>
</dbReference>
<keyword evidence="6" id="KW-0862">Zinc</keyword>
<organism evidence="19 20">
    <name type="scientific">Hoylesella buccalis DNF00853</name>
    <dbReference type="NCBI Taxonomy" id="1401074"/>
    <lineage>
        <taxon>Bacteria</taxon>
        <taxon>Pseudomonadati</taxon>
        <taxon>Bacteroidota</taxon>
        <taxon>Bacteroidia</taxon>
        <taxon>Bacteroidales</taxon>
        <taxon>Prevotellaceae</taxon>
        <taxon>Hoylesella</taxon>
    </lineage>
</organism>
<evidence type="ECO:0000256" key="4">
    <source>
        <dbReference type="ARBA" id="ARBA00022723"/>
    </source>
</evidence>
<dbReference type="GO" id="GO:0046872">
    <property type="term" value="F:metal ion binding"/>
    <property type="evidence" value="ECO:0007669"/>
    <property type="project" value="UniProtKB-KW"/>
</dbReference>
<evidence type="ECO:0000256" key="5">
    <source>
        <dbReference type="ARBA" id="ARBA00022801"/>
    </source>
</evidence>
<comment type="similarity">
    <text evidence="12">Belongs to the peptidase M20C family.</text>
</comment>
<evidence type="ECO:0000313" key="20">
    <source>
        <dbReference type="Proteomes" id="UP000029556"/>
    </source>
</evidence>
<dbReference type="RefSeq" id="WP_036874908.1">
    <property type="nucleotide sequence ID" value="NZ_JRNN01000095.1"/>
</dbReference>